<feature type="compositionally biased region" description="Basic residues" evidence="1">
    <location>
        <begin position="379"/>
        <end position="388"/>
    </location>
</feature>
<dbReference type="Proteomes" id="UP000838756">
    <property type="component" value="Unassembled WGS sequence"/>
</dbReference>
<feature type="compositionally biased region" description="Basic and acidic residues" evidence="1">
    <location>
        <begin position="368"/>
        <end position="378"/>
    </location>
</feature>
<evidence type="ECO:0000313" key="2">
    <source>
        <dbReference type="EMBL" id="CAH2211397.1"/>
    </source>
</evidence>
<feature type="non-terminal residue" evidence="2">
    <location>
        <position position="430"/>
    </location>
</feature>
<accession>A0A8S4QIF3</accession>
<organism evidence="2 3">
    <name type="scientific">Pararge aegeria aegeria</name>
    <dbReference type="NCBI Taxonomy" id="348720"/>
    <lineage>
        <taxon>Eukaryota</taxon>
        <taxon>Metazoa</taxon>
        <taxon>Ecdysozoa</taxon>
        <taxon>Arthropoda</taxon>
        <taxon>Hexapoda</taxon>
        <taxon>Insecta</taxon>
        <taxon>Pterygota</taxon>
        <taxon>Neoptera</taxon>
        <taxon>Endopterygota</taxon>
        <taxon>Lepidoptera</taxon>
        <taxon>Glossata</taxon>
        <taxon>Ditrysia</taxon>
        <taxon>Papilionoidea</taxon>
        <taxon>Nymphalidae</taxon>
        <taxon>Satyrinae</taxon>
        <taxon>Satyrini</taxon>
        <taxon>Parargina</taxon>
        <taxon>Pararge</taxon>
    </lineage>
</organism>
<sequence length="430" mass="49661">MEETRELFDTSSNMSEEEIIMGSEQQHGSVPKQCEGEPRNVEKRSREEDSTEDEQGFIKVQRASKRHARSNSDNLEEDSGFRVCIISKELLPKQFGMAKLLRSENIAGIRRIMYKNPYKAILYFGDRESGNKLMSCVSLINLGYRIQPADEMSLCYGIVRQADLEETDEEILKNLNSEFEIVSVRRLKRVSDSGVWVNSETIRLAFKGPTLPPYVFGYGCRFKVEKYTFPVTQCNGCWKFGHLFRSCPTRKIVCPKCAGTHANCETSNFKCVNCKGRHMALYKKCPTFLHEKEIRDIMTKKNCTYRNAFKIFSDKKQTEYNDTDILSEHESIEFDQPTRSHMQNKRSYRDVVIETEINGEMSTEEDDELKKNQSETTKKVPKQGKKKQKAEIRKEEQSNSKQQPPSWADQVFGESAQQSDEAQVKKKKEG</sequence>
<dbReference type="OrthoDB" id="3039988at2759"/>
<feature type="region of interest" description="Disordered" evidence="1">
    <location>
        <begin position="357"/>
        <end position="430"/>
    </location>
</feature>
<feature type="compositionally biased region" description="Basic and acidic residues" evidence="1">
    <location>
        <begin position="34"/>
        <end position="48"/>
    </location>
</feature>
<proteinExistence type="predicted"/>
<reference evidence="2" key="1">
    <citation type="submission" date="2022-03" db="EMBL/GenBank/DDBJ databases">
        <authorList>
            <person name="Lindestad O."/>
        </authorList>
    </citation>
    <scope>NUCLEOTIDE SEQUENCE</scope>
</reference>
<feature type="compositionally biased region" description="Basic and acidic residues" evidence="1">
    <location>
        <begin position="389"/>
        <end position="398"/>
    </location>
</feature>
<feature type="region of interest" description="Disordered" evidence="1">
    <location>
        <begin position="1"/>
        <end position="74"/>
    </location>
</feature>
<protein>
    <submittedName>
        <fullName evidence="2">Jg17591 protein</fullName>
    </submittedName>
</protein>
<name>A0A8S4QIF3_9NEOP</name>
<comment type="caution">
    <text evidence="2">The sequence shown here is derived from an EMBL/GenBank/DDBJ whole genome shotgun (WGS) entry which is preliminary data.</text>
</comment>
<gene>
    <name evidence="2" type="primary">jg17591</name>
    <name evidence="2" type="ORF">PAEG_LOCUS3214</name>
</gene>
<evidence type="ECO:0000256" key="1">
    <source>
        <dbReference type="SAM" id="MobiDB-lite"/>
    </source>
</evidence>
<keyword evidence="3" id="KW-1185">Reference proteome</keyword>
<dbReference type="AlphaFoldDB" id="A0A8S4QIF3"/>
<dbReference type="EMBL" id="CAKXAJ010010108">
    <property type="protein sequence ID" value="CAH2211397.1"/>
    <property type="molecule type" value="Genomic_DNA"/>
</dbReference>
<evidence type="ECO:0000313" key="3">
    <source>
        <dbReference type="Proteomes" id="UP000838756"/>
    </source>
</evidence>